<feature type="region of interest" description="Disordered" evidence="2">
    <location>
        <begin position="128"/>
        <end position="405"/>
    </location>
</feature>
<feature type="region of interest" description="Disordered" evidence="2">
    <location>
        <begin position="1"/>
        <end position="21"/>
    </location>
</feature>
<feature type="compositionally biased region" description="Basic and acidic residues" evidence="2">
    <location>
        <begin position="12"/>
        <end position="21"/>
    </location>
</feature>
<evidence type="ECO:0000256" key="1">
    <source>
        <dbReference type="SAM" id="Coils"/>
    </source>
</evidence>
<feature type="compositionally biased region" description="Acidic residues" evidence="2">
    <location>
        <begin position="173"/>
        <end position="193"/>
    </location>
</feature>
<feature type="compositionally biased region" description="Polar residues" evidence="2">
    <location>
        <begin position="1"/>
        <end position="11"/>
    </location>
</feature>
<feature type="compositionally biased region" description="Basic and acidic residues" evidence="2">
    <location>
        <begin position="259"/>
        <end position="272"/>
    </location>
</feature>
<feature type="compositionally biased region" description="Polar residues" evidence="2">
    <location>
        <begin position="317"/>
        <end position="333"/>
    </location>
</feature>
<keyword evidence="1" id="KW-0175">Coiled coil</keyword>
<feature type="compositionally biased region" description="Polar residues" evidence="2">
    <location>
        <begin position="343"/>
        <end position="364"/>
    </location>
</feature>
<name>A0ABY6US73_BIOOC</name>
<dbReference type="Proteomes" id="UP000766486">
    <property type="component" value="Unassembled WGS sequence"/>
</dbReference>
<keyword evidence="5" id="KW-1185">Reference proteome</keyword>
<feature type="compositionally biased region" description="Basic and acidic residues" evidence="2">
    <location>
        <begin position="223"/>
        <end position="252"/>
    </location>
</feature>
<feature type="coiled-coil region" evidence="1">
    <location>
        <begin position="623"/>
        <end position="702"/>
    </location>
</feature>
<reference evidence="4 5" key="1">
    <citation type="submission" date="2019-06" db="EMBL/GenBank/DDBJ databases">
        <authorList>
            <person name="Broberg M."/>
        </authorList>
    </citation>
    <scope>NUCLEOTIDE SEQUENCE [LARGE SCALE GENOMIC DNA]</scope>
</reference>
<dbReference type="InterPro" id="IPR018306">
    <property type="entry name" value="Phage_T5_Orf172_DNA-bd"/>
</dbReference>
<evidence type="ECO:0000313" key="5">
    <source>
        <dbReference type="Proteomes" id="UP000766486"/>
    </source>
</evidence>
<dbReference type="EMBL" id="CABFNS010000853">
    <property type="protein sequence ID" value="VUC33005.1"/>
    <property type="molecule type" value="Genomic_DNA"/>
</dbReference>
<gene>
    <name evidence="4" type="ORF">CLO192961_LOCUS338410</name>
</gene>
<feature type="compositionally biased region" description="Polar residues" evidence="2">
    <location>
        <begin position="278"/>
        <end position="293"/>
    </location>
</feature>
<evidence type="ECO:0000259" key="3">
    <source>
        <dbReference type="Pfam" id="PF10544"/>
    </source>
</evidence>
<comment type="caution">
    <text evidence="4">The sequence shown here is derived from an EMBL/GenBank/DDBJ whole genome shotgun (WGS) entry which is preliminary data.</text>
</comment>
<evidence type="ECO:0000256" key="2">
    <source>
        <dbReference type="SAM" id="MobiDB-lite"/>
    </source>
</evidence>
<accession>A0ABY6US73</accession>
<protein>
    <recommendedName>
        <fullName evidence="3">Bacteriophage T5 Orf172 DNA-binding domain-containing protein</fullName>
    </recommendedName>
</protein>
<feature type="compositionally biased region" description="Acidic residues" evidence="2">
    <location>
        <begin position="211"/>
        <end position="222"/>
    </location>
</feature>
<dbReference type="Pfam" id="PF10544">
    <property type="entry name" value="T5orf172"/>
    <property type="match status" value="1"/>
</dbReference>
<evidence type="ECO:0000313" key="4">
    <source>
        <dbReference type="EMBL" id="VUC33005.1"/>
    </source>
</evidence>
<feature type="compositionally biased region" description="Polar residues" evidence="2">
    <location>
        <begin position="137"/>
        <end position="153"/>
    </location>
</feature>
<organism evidence="4 5">
    <name type="scientific">Bionectria ochroleuca</name>
    <name type="common">Gliocladium roseum</name>
    <dbReference type="NCBI Taxonomy" id="29856"/>
    <lineage>
        <taxon>Eukaryota</taxon>
        <taxon>Fungi</taxon>
        <taxon>Dikarya</taxon>
        <taxon>Ascomycota</taxon>
        <taxon>Pezizomycotina</taxon>
        <taxon>Sordariomycetes</taxon>
        <taxon>Hypocreomycetidae</taxon>
        <taxon>Hypocreales</taxon>
        <taxon>Bionectriaceae</taxon>
        <taxon>Clonostachys</taxon>
    </lineage>
</organism>
<feature type="domain" description="Bacteriophage T5 Orf172 DNA-binding" evidence="3">
    <location>
        <begin position="452"/>
        <end position="570"/>
    </location>
</feature>
<sequence>MANSTMNFNESRPSKPEPTDIERFRKLKKALGLPLEGVSICLATTKTEEQCGATISHKEIIDPTLASLLKPFPVEPSPINPALCSSGADGLLSRLVQASYCPLDAKHKVTFTSSLSIDDLRDQFRKWKSSEEDVQTDNEASTAGTDQCQQHQTPALDEGPQLETVQKAAFDDHNDDEYKEQDEDDEDDNEDHNDPDYQPSERLNSERESDWETNDSENNDCETIERQVNEYSKGRHDNEPERTSEEVPKDISRGNPGEQARHDREDTLHATDIKAPTALTSPPRTANNSSKSASVIGDDVGSPSEASSPVPSIWSPLESSLADTPDTECTTTSSERRYRDNSSESPSLNRGSSLRSGKRTSYFSLPTPPLLQPQTQELPSKERQNTTRNGKNQKSSEKKPKASGRLLLHPSTTLKDGTKTADIYKMSGKSNPLNDIFKVMRSIAHGDRLLAGHVYAYIHKSVPEHIKIGYAKDERRVSEKSHIVLHPVVDHKDLHLWDRLKEQEAECMDEMKVLFAVYMPSAAGQMERLVHRTLYKEKRVAKCQIPGCGKEHIEWFRVEEKRALDVVIRWAKFSELLPYNSRGCLRENWDIHAYEHGKEFPSMPLEEWWDKYWNKFRDGQKAVDDRQLAAALEEEERSQLEENSLLDVQLEIQLERNRLQQERNGLEQCATVLREEKVKRDLERARQRRQELQRQMEKLSLI</sequence>
<proteinExistence type="predicted"/>